<accession>A0A9D1JP20</accession>
<sequence>MIQKLGQRFVSAGMNLEGSANQRLSRIMQNNAKVFKDTSMNERIESLIASKQQIVIPEAKAEKIVPENSINYIA</sequence>
<protein>
    <submittedName>
        <fullName evidence="1">Uncharacterized protein</fullName>
    </submittedName>
</protein>
<dbReference type="Proteomes" id="UP000823928">
    <property type="component" value="Unassembled WGS sequence"/>
</dbReference>
<dbReference type="EMBL" id="DVIU01000274">
    <property type="protein sequence ID" value="HIS37578.1"/>
    <property type="molecule type" value="Genomic_DNA"/>
</dbReference>
<organism evidence="1 2">
    <name type="scientific">Candidatus Scatousia excrementigallinarum</name>
    <dbReference type="NCBI Taxonomy" id="2840935"/>
    <lineage>
        <taxon>Bacteria</taxon>
        <taxon>Candidatus Scatousia</taxon>
    </lineage>
</organism>
<evidence type="ECO:0000313" key="1">
    <source>
        <dbReference type="EMBL" id="HIS37578.1"/>
    </source>
</evidence>
<name>A0A9D1JP20_9BACT</name>
<proteinExistence type="predicted"/>
<dbReference type="AlphaFoldDB" id="A0A9D1JP20"/>
<comment type="caution">
    <text evidence="1">The sequence shown here is derived from an EMBL/GenBank/DDBJ whole genome shotgun (WGS) entry which is preliminary data.</text>
</comment>
<evidence type="ECO:0000313" key="2">
    <source>
        <dbReference type="Proteomes" id="UP000823928"/>
    </source>
</evidence>
<reference evidence="1" key="2">
    <citation type="journal article" date="2021" name="PeerJ">
        <title>Extensive microbial diversity within the chicken gut microbiome revealed by metagenomics and culture.</title>
        <authorList>
            <person name="Gilroy R."/>
            <person name="Ravi A."/>
            <person name="Getino M."/>
            <person name="Pursley I."/>
            <person name="Horton D.L."/>
            <person name="Alikhan N.F."/>
            <person name="Baker D."/>
            <person name="Gharbi K."/>
            <person name="Hall N."/>
            <person name="Watson M."/>
            <person name="Adriaenssens E.M."/>
            <person name="Foster-Nyarko E."/>
            <person name="Jarju S."/>
            <person name="Secka A."/>
            <person name="Antonio M."/>
            <person name="Oren A."/>
            <person name="Chaudhuri R.R."/>
            <person name="La Ragione R."/>
            <person name="Hildebrand F."/>
            <person name="Pallen M.J."/>
        </authorList>
    </citation>
    <scope>NUCLEOTIDE SEQUENCE</scope>
    <source>
        <strain evidence="1">6276</strain>
    </source>
</reference>
<gene>
    <name evidence="1" type="ORF">IAC10_13310</name>
</gene>
<reference evidence="1" key="1">
    <citation type="submission" date="2020-10" db="EMBL/GenBank/DDBJ databases">
        <authorList>
            <person name="Gilroy R."/>
        </authorList>
    </citation>
    <scope>NUCLEOTIDE SEQUENCE</scope>
    <source>
        <strain evidence="1">6276</strain>
    </source>
</reference>